<accession>A0A2K8L1Y8</accession>
<proteinExistence type="predicted"/>
<dbReference type="CDD" id="cd04645">
    <property type="entry name" value="LbH_gamma_CA_like"/>
    <property type="match status" value="1"/>
</dbReference>
<keyword evidence="1" id="KW-0808">Transferase</keyword>
<dbReference type="AlphaFoldDB" id="A0A2K8L1Y8"/>
<sequence>MIKPYLHWNPEIADSAFIAETADVIGRVKIGADSSIWYQAVLRGDVHDIEIGERSNIQDHCILHTSGGVSPCIVGNDVTVGHRVILHGCEIQDRCLIGMGSIIMDRAVLEAGCFLAAGSLVTEGKVLRGGYLYAGSPAKERRELTQEEKDFLNSAARNYVEVSKNHDDS</sequence>
<dbReference type="EMBL" id="CP018799">
    <property type="protein sequence ID" value="ATX80239.1"/>
    <property type="molecule type" value="Genomic_DNA"/>
</dbReference>
<dbReference type="InterPro" id="IPR050484">
    <property type="entry name" value="Transf_Hexapept/Carb_Anhydrase"/>
</dbReference>
<dbReference type="PANTHER" id="PTHR13061">
    <property type="entry name" value="DYNACTIN SUBUNIT P25"/>
    <property type="match status" value="1"/>
</dbReference>
<dbReference type="SMR" id="A0A2K8L1Y8"/>
<dbReference type="InterPro" id="IPR011004">
    <property type="entry name" value="Trimer_LpxA-like_sf"/>
</dbReference>
<gene>
    <name evidence="1" type="ORF">Ga0123461_1826</name>
</gene>
<protein>
    <submittedName>
        <fullName evidence="1">Carbonic anhydrase or acetyltransferase, isoleucine patch superfamily</fullName>
    </submittedName>
</protein>
<keyword evidence="2" id="KW-1185">Reference proteome</keyword>
<dbReference type="RefSeq" id="WP_100278031.1">
    <property type="nucleotide sequence ID" value="NZ_CP018799.1"/>
</dbReference>
<evidence type="ECO:0000313" key="2">
    <source>
        <dbReference type="Proteomes" id="UP000231701"/>
    </source>
</evidence>
<name>A0A2K8L1Y8_MARES</name>
<dbReference type="Gene3D" id="2.160.10.10">
    <property type="entry name" value="Hexapeptide repeat proteins"/>
    <property type="match status" value="1"/>
</dbReference>
<dbReference type="Proteomes" id="UP000231701">
    <property type="component" value="Chromosome"/>
</dbReference>
<organism evidence="1 2">
    <name type="scientific">Mariprofundus aestuarium</name>
    <dbReference type="NCBI Taxonomy" id="1921086"/>
    <lineage>
        <taxon>Bacteria</taxon>
        <taxon>Pseudomonadati</taxon>
        <taxon>Pseudomonadota</taxon>
        <taxon>Candidatius Mariprofundia</taxon>
        <taxon>Mariprofundales</taxon>
        <taxon>Mariprofundaceae</taxon>
        <taxon>Mariprofundus</taxon>
    </lineage>
</organism>
<evidence type="ECO:0000313" key="1">
    <source>
        <dbReference type="EMBL" id="ATX80239.1"/>
    </source>
</evidence>
<dbReference type="PANTHER" id="PTHR13061:SF56">
    <property type="entry name" value="PROTEIN YRDA"/>
    <property type="match status" value="1"/>
</dbReference>
<dbReference type="SUPFAM" id="SSF51161">
    <property type="entry name" value="Trimeric LpxA-like enzymes"/>
    <property type="match status" value="1"/>
</dbReference>
<dbReference type="GO" id="GO:0016740">
    <property type="term" value="F:transferase activity"/>
    <property type="evidence" value="ECO:0007669"/>
    <property type="project" value="UniProtKB-KW"/>
</dbReference>
<reference evidence="1 2" key="1">
    <citation type="submission" date="2016-12" db="EMBL/GenBank/DDBJ databases">
        <title>Isolation and genomic insights into novel planktonic Zetaproteobacteria from stratified waters of the Chesapeake Bay.</title>
        <authorList>
            <person name="McAllister S.M."/>
            <person name="Kato S."/>
            <person name="Chan C.S."/>
            <person name="Chiu B.K."/>
            <person name="Field E.K."/>
        </authorList>
    </citation>
    <scope>NUCLEOTIDE SEQUENCE [LARGE SCALE GENOMIC DNA]</scope>
    <source>
        <strain evidence="1 2">CP-5</strain>
    </source>
</reference>
<dbReference type="InterPro" id="IPR047324">
    <property type="entry name" value="LbH_gamma_CA-like"/>
</dbReference>
<dbReference type="KEGG" id="maes:Ga0123461_1826"/>
<dbReference type="OrthoDB" id="5294899at2"/>